<dbReference type="AlphaFoldDB" id="A0ABD2Y405"/>
<comment type="caution">
    <text evidence="2">The sequence shown here is derived from an EMBL/GenBank/DDBJ whole genome shotgun (WGS) entry which is preliminary data.</text>
</comment>
<protein>
    <submittedName>
        <fullName evidence="2">Uncharacterized protein</fullName>
    </submittedName>
</protein>
<evidence type="ECO:0000313" key="3">
    <source>
        <dbReference type="Proteomes" id="UP001630127"/>
    </source>
</evidence>
<organism evidence="2 3">
    <name type="scientific">Cinchona calisaya</name>
    <dbReference type="NCBI Taxonomy" id="153742"/>
    <lineage>
        <taxon>Eukaryota</taxon>
        <taxon>Viridiplantae</taxon>
        <taxon>Streptophyta</taxon>
        <taxon>Embryophyta</taxon>
        <taxon>Tracheophyta</taxon>
        <taxon>Spermatophyta</taxon>
        <taxon>Magnoliopsida</taxon>
        <taxon>eudicotyledons</taxon>
        <taxon>Gunneridae</taxon>
        <taxon>Pentapetalae</taxon>
        <taxon>asterids</taxon>
        <taxon>lamiids</taxon>
        <taxon>Gentianales</taxon>
        <taxon>Rubiaceae</taxon>
        <taxon>Cinchonoideae</taxon>
        <taxon>Cinchoneae</taxon>
        <taxon>Cinchona</taxon>
    </lineage>
</organism>
<reference evidence="2 3" key="1">
    <citation type="submission" date="2024-11" db="EMBL/GenBank/DDBJ databases">
        <title>A near-complete genome assembly of Cinchona calisaya.</title>
        <authorList>
            <person name="Lian D.C."/>
            <person name="Zhao X.W."/>
            <person name="Wei L."/>
        </authorList>
    </citation>
    <scope>NUCLEOTIDE SEQUENCE [LARGE SCALE GENOMIC DNA]</scope>
    <source>
        <tissue evidence="2">Nenye</tissue>
    </source>
</reference>
<proteinExistence type="predicted"/>
<gene>
    <name evidence="2" type="ORF">ACH5RR_035895</name>
</gene>
<accession>A0ABD2Y405</accession>
<dbReference type="Proteomes" id="UP001630127">
    <property type="component" value="Unassembled WGS sequence"/>
</dbReference>
<feature type="region of interest" description="Disordered" evidence="1">
    <location>
        <begin position="1"/>
        <end position="24"/>
    </location>
</feature>
<evidence type="ECO:0000256" key="1">
    <source>
        <dbReference type="SAM" id="MobiDB-lite"/>
    </source>
</evidence>
<keyword evidence="3" id="KW-1185">Reference proteome</keyword>
<feature type="compositionally biased region" description="Polar residues" evidence="1">
    <location>
        <begin position="14"/>
        <end position="24"/>
    </location>
</feature>
<name>A0ABD2Y405_9GENT</name>
<evidence type="ECO:0000313" key="2">
    <source>
        <dbReference type="EMBL" id="KAL3501446.1"/>
    </source>
</evidence>
<dbReference type="EMBL" id="JBJUIK010000015">
    <property type="protein sequence ID" value="KAL3501446.1"/>
    <property type="molecule type" value="Genomic_DNA"/>
</dbReference>
<sequence length="252" mass="28021">MGIDPATHKPKTNPLGSSQQKDTANLSHMAQWENARLEAEARLVRESKLLMMSTNNNNNIPYQTKASFLPCLDILKVWQGLTLTTTTKPNNNGCFFASNGSLQSPTSTLNFSENMFVTSTTTSNFGENFSFPMINYVENSKPFEGGNAKENGLKNFTFYGKASDEIIEERMGMEVMDNAMQLDDHIEYPNTVEAAYVADESLRHPSFMEGFGSIVSDNGPYQNLDSSCDGDLEDNKKYWNNILLSNAGSPIF</sequence>